<feature type="transmembrane region" description="Helical" evidence="7">
    <location>
        <begin position="80"/>
        <end position="98"/>
    </location>
</feature>
<dbReference type="CDD" id="cd06261">
    <property type="entry name" value="TM_PBP2"/>
    <property type="match status" value="1"/>
</dbReference>
<evidence type="ECO:0000256" key="6">
    <source>
        <dbReference type="ARBA" id="ARBA00023136"/>
    </source>
</evidence>
<dbReference type="PROSITE" id="PS50928">
    <property type="entry name" value="ABC_TM1"/>
    <property type="match status" value="1"/>
</dbReference>
<evidence type="ECO:0000256" key="4">
    <source>
        <dbReference type="ARBA" id="ARBA00022692"/>
    </source>
</evidence>
<protein>
    <submittedName>
        <fullName evidence="9">Sugar ABC transporter permease</fullName>
    </submittedName>
</protein>
<dbReference type="EMBL" id="JACSNX010000001">
    <property type="protein sequence ID" value="MBM6849976.1"/>
    <property type="molecule type" value="Genomic_DNA"/>
</dbReference>
<comment type="similarity">
    <text evidence="7">Belongs to the binding-protein-dependent transport system permease family.</text>
</comment>
<name>A0ABS2FSU5_9FIRM</name>
<evidence type="ECO:0000313" key="9">
    <source>
        <dbReference type="EMBL" id="MBM6849976.1"/>
    </source>
</evidence>
<evidence type="ECO:0000313" key="10">
    <source>
        <dbReference type="Proteomes" id="UP000719500"/>
    </source>
</evidence>
<feature type="transmembrane region" description="Helical" evidence="7">
    <location>
        <begin position="20"/>
        <end position="39"/>
    </location>
</feature>
<comment type="subcellular location">
    <subcellularLocation>
        <location evidence="1 7">Cell membrane</location>
        <topology evidence="1 7">Multi-pass membrane protein</topology>
    </subcellularLocation>
</comment>
<accession>A0ABS2FSU5</accession>
<feature type="transmembrane region" description="Helical" evidence="7">
    <location>
        <begin position="247"/>
        <end position="264"/>
    </location>
</feature>
<evidence type="ECO:0000259" key="8">
    <source>
        <dbReference type="PROSITE" id="PS50928"/>
    </source>
</evidence>
<evidence type="ECO:0000256" key="7">
    <source>
        <dbReference type="RuleBase" id="RU363032"/>
    </source>
</evidence>
<dbReference type="SUPFAM" id="SSF161098">
    <property type="entry name" value="MetI-like"/>
    <property type="match status" value="1"/>
</dbReference>
<proteinExistence type="inferred from homology"/>
<evidence type="ECO:0000256" key="3">
    <source>
        <dbReference type="ARBA" id="ARBA00022475"/>
    </source>
</evidence>
<keyword evidence="2 7" id="KW-0813">Transport</keyword>
<dbReference type="Proteomes" id="UP000719500">
    <property type="component" value="Unassembled WGS sequence"/>
</dbReference>
<dbReference type="PANTHER" id="PTHR30193">
    <property type="entry name" value="ABC TRANSPORTER PERMEASE PROTEIN"/>
    <property type="match status" value="1"/>
</dbReference>
<comment type="caution">
    <text evidence="9">The sequence shown here is derived from an EMBL/GenBank/DDBJ whole genome shotgun (WGS) entry which is preliminary data.</text>
</comment>
<sequence>MKNQARHFSRLRRAEMRTAYIFILPMFAGLLLFSVIPFIQNILYSFRRMGTFGEGTFIGLKNYQDLLTDDTFWLALRNTAFYAVVGVPLVIIFSIFLAHQINKKIRGRTIYRTLLFIPAVTIPAAIGILWRWILNYQYGIFNWILEKLGLPRISWLGDVKYVRWAIILVVVWSMVSYYVIIMLAAMQGVDSSYYEAARLDGASSRQVFFKITLPMLTPMIFFSVIMVTIGILQIFDFIYLMVDRQTLSYTYSMSLVTYFYECAFNKSSMRGYGAAISVVLAAIIMVITIIQMIGKKYWVRSGE</sequence>
<organism evidence="9 10">
    <name type="scientific">Oscillibacter valericigenes</name>
    <dbReference type="NCBI Taxonomy" id="351091"/>
    <lineage>
        <taxon>Bacteria</taxon>
        <taxon>Bacillati</taxon>
        <taxon>Bacillota</taxon>
        <taxon>Clostridia</taxon>
        <taxon>Eubacteriales</taxon>
        <taxon>Oscillospiraceae</taxon>
        <taxon>Oscillibacter</taxon>
    </lineage>
</organism>
<keyword evidence="10" id="KW-1185">Reference proteome</keyword>
<dbReference type="RefSeq" id="WP_204801533.1">
    <property type="nucleotide sequence ID" value="NZ_JACSNX010000001.1"/>
</dbReference>
<keyword evidence="4 7" id="KW-0812">Transmembrane</keyword>
<dbReference type="InterPro" id="IPR035906">
    <property type="entry name" value="MetI-like_sf"/>
</dbReference>
<feature type="transmembrane region" description="Helical" evidence="7">
    <location>
        <begin position="271"/>
        <end position="293"/>
    </location>
</feature>
<gene>
    <name evidence="9" type="ORF">H9X91_00810</name>
</gene>
<feature type="transmembrane region" description="Helical" evidence="7">
    <location>
        <begin position="110"/>
        <end position="133"/>
    </location>
</feature>
<dbReference type="PANTHER" id="PTHR30193:SF37">
    <property type="entry name" value="INNER MEMBRANE ABC TRANSPORTER PERMEASE PROTEIN YCJO"/>
    <property type="match status" value="1"/>
</dbReference>
<evidence type="ECO:0000256" key="1">
    <source>
        <dbReference type="ARBA" id="ARBA00004651"/>
    </source>
</evidence>
<keyword evidence="6 7" id="KW-0472">Membrane</keyword>
<feature type="transmembrane region" description="Helical" evidence="7">
    <location>
        <begin position="207"/>
        <end position="235"/>
    </location>
</feature>
<dbReference type="Pfam" id="PF00528">
    <property type="entry name" value="BPD_transp_1"/>
    <property type="match status" value="1"/>
</dbReference>
<reference evidence="9 10" key="1">
    <citation type="journal article" date="2021" name="Sci. Rep.">
        <title>The distribution of antibiotic resistance genes in chicken gut microbiota commensals.</title>
        <authorList>
            <person name="Juricova H."/>
            <person name="Matiasovicova J."/>
            <person name="Kubasova T."/>
            <person name="Cejkova D."/>
            <person name="Rychlik I."/>
        </authorList>
    </citation>
    <scope>NUCLEOTIDE SEQUENCE [LARGE SCALE GENOMIC DNA]</scope>
    <source>
        <strain evidence="9 10">An411</strain>
    </source>
</reference>
<evidence type="ECO:0000256" key="5">
    <source>
        <dbReference type="ARBA" id="ARBA00022989"/>
    </source>
</evidence>
<dbReference type="InterPro" id="IPR051393">
    <property type="entry name" value="ABC_transporter_permease"/>
</dbReference>
<dbReference type="InterPro" id="IPR000515">
    <property type="entry name" value="MetI-like"/>
</dbReference>
<feature type="transmembrane region" description="Helical" evidence="7">
    <location>
        <begin position="161"/>
        <end position="186"/>
    </location>
</feature>
<evidence type="ECO:0000256" key="2">
    <source>
        <dbReference type="ARBA" id="ARBA00022448"/>
    </source>
</evidence>
<keyword evidence="5 7" id="KW-1133">Transmembrane helix</keyword>
<feature type="domain" description="ABC transmembrane type-1" evidence="8">
    <location>
        <begin position="76"/>
        <end position="291"/>
    </location>
</feature>
<keyword evidence="3" id="KW-1003">Cell membrane</keyword>
<dbReference type="Gene3D" id="1.10.3720.10">
    <property type="entry name" value="MetI-like"/>
    <property type="match status" value="1"/>
</dbReference>